<dbReference type="SUPFAM" id="SSF117916">
    <property type="entry name" value="Fe-S cluster assembly (FSCA) domain-like"/>
    <property type="match status" value="1"/>
</dbReference>
<dbReference type="PANTHER" id="PTHR42831:SF1">
    <property type="entry name" value="FE-S PROTEIN MATURATION AUXILIARY FACTOR YITW"/>
    <property type="match status" value="1"/>
</dbReference>
<dbReference type="EMBL" id="BMOF01000037">
    <property type="protein sequence ID" value="GGK03582.1"/>
    <property type="molecule type" value="Genomic_DNA"/>
</dbReference>
<name>A0A8J3FDA8_9BACI</name>
<dbReference type="Gene3D" id="3.30.300.130">
    <property type="entry name" value="Fe-S cluster assembly (FSCA)"/>
    <property type="match status" value="1"/>
</dbReference>
<evidence type="ECO:0000259" key="1">
    <source>
        <dbReference type="Pfam" id="PF01883"/>
    </source>
</evidence>
<dbReference type="PANTHER" id="PTHR42831">
    <property type="entry name" value="FE-S PROTEIN MATURATION AUXILIARY FACTOR YITW"/>
    <property type="match status" value="1"/>
</dbReference>
<dbReference type="AlphaFoldDB" id="A0A8J3FDA8"/>
<sequence length="109" mass="12696">MREQATIEVNRLWEALRAVKDPEFPVSVVDLGLIYALRVEGEGRVVVDMTYTSTACGCMEWIEEDIRRCLLQEPGVEEVIINVVWDPPWTKERMNEAARQRFREWGISL</sequence>
<evidence type="ECO:0000313" key="2">
    <source>
        <dbReference type="EMBL" id="GGK03582.1"/>
    </source>
</evidence>
<proteinExistence type="predicted"/>
<dbReference type="RefSeq" id="WP_054670661.1">
    <property type="nucleotide sequence ID" value="NZ_BMOF01000037.1"/>
</dbReference>
<dbReference type="InterPro" id="IPR034904">
    <property type="entry name" value="FSCA_dom_sf"/>
</dbReference>
<protein>
    <recommendedName>
        <fullName evidence="1">MIP18 family-like domain-containing protein</fullName>
    </recommendedName>
</protein>
<dbReference type="Pfam" id="PF01883">
    <property type="entry name" value="FeS_assembly_P"/>
    <property type="match status" value="1"/>
</dbReference>
<reference evidence="2" key="2">
    <citation type="submission" date="2020-09" db="EMBL/GenBank/DDBJ databases">
        <authorList>
            <person name="Sun Q."/>
            <person name="Ohkuma M."/>
        </authorList>
    </citation>
    <scope>NUCLEOTIDE SEQUENCE</scope>
    <source>
        <strain evidence="2">JCM 14719</strain>
    </source>
</reference>
<dbReference type="InterPro" id="IPR052339">
    <property type="entry name" value="Fe-S_Maturation_MIP18"/>
</dbReference>
<organism evidence="2 3">
    <name type="scientific">Calditerricola satsumensis</name>
    <dbReference type="NCBI Taxonomy" id="373054"/>
    <lineage>
        <taxon>Bacteria</taxon>
        <taxon>Bacillati</taxon>
        <taxon>Bacillota</taxon>
        <taxon>Bacilli</taxon>
        <taxon>Bacillales</taxon>
        <taxon>Bacillaceae</taxon>
        <taxon>Calditerricola</taxon>
    </lineage>
</organism>
<keyword evidence="3" id="KW-1185">Reference proteome</keyword>
<reference evidence="2" key="1">
    <citation type="journal article" date="2014" name="Int. J. Syst. Evol. Microbiol.">
        <title>Complete genome sequence of Corynebacterium casei LMG S-19264T (=DSM 44701T), isolated from a smear-ripened cheese.</title>
        <authorList>
            <consortium name="US DOE Joint Genome Institute (JGI-PGF)"/>
            <person name="Walter F."/>
            <person name="Albersmeier A."/>
            <person name="Kalinowski J."/>
            <person name="Ruckert C."/>
        </authorList>
    </citation>
    <scope>NUCLEOTIDE SEQUENCE</scope>
    <source>
        <strain evidence="2">JCM 14719</strain>
    </source>
</reference>
<accession>A0A8J3FDA8</accession>
<dbReference type="InterPro" id="IPR002744">
    <property type="entry name" value="MIP18-like"/>
</dbReference>
<comment type="caution">
    <text evidence="2">The sequence shown here is derived from an EMBL/GenBank/DDBJ whole genome shotgun (WGS) entry which is preliminary data.</text>
</comment>
<evidence type="ECO:0000313" key="3">
    <source>
        <dbReference type="Proteomes" id="UP000637720"/>
    </source>
</evidence>
<feature type="domain" description="MIP18 family-like" evidence="1">
    <location>
        <begin position="12"/>
        <end position="79"/>
    </location>
</feature>
<dbReference type="Proteomes" id="UP000637720">
    <property type="component" value="Unassembled WGS sequence"/>
</dbReference>
<gene>
    <name evidence="2" type="ORF">GCM10007043_17160</name>
</gene>